<dbReference type="PANTHER" id="PTHR23044">
    <property type="entry name" value="3'-5' EXONUCLEASE ERI1-RELATED"/>
    <property type="match status" value="1"/>
</dbReference>
<dbReference type="InterPro" id="IPR012337">
    <property type="entry name" value="RNaseH-like_sf"/>
</dbReference>
<keyword evidence="2 5" id="KW-0378">Hydrolase</keyword>
<evidence type="ECO:0000313" key="5">
    <source>
        <dbReference type="EMBL" id="MDK2124430.1"/>
    </source>
</evidence>
<organism evidence="5 6">
    <name type="scientific">Parachitinimonas caeni</name>
    <dbReference type="NCBI Taxonomy" id="3031301"/>
    <lineage>
        <taxon>Bacteria</taxon>
        <taxon>Pseudomonadati</taxon>
        <taxon>Pseudomonadota</taxon>
        <taxon>Betaproteobacteria</taxon>
        <taxon>Neisseriales</taxon>
        <taxon>Chitinibacteraceae</taxon>
        <taxon>Parachitinimonas</taxon>
    </lineage>
</organism>
<keyword evidence="6" id="KW-1185">Reference proteome</keyword>
<evidence type="ECO:0000256" key="2">
    <source>
        <dbReference type="ARBA" id="ARBA00022801"/>
    </source>
</evidence>
<dbReference type="Gene3D" id="3.30.420.10">
    <property type="entry name" value="Ribonuclease H-like superfamily/Ribonuclease H"/>
    <property type="match status" value="1"/>
</dbReference>
<dbReference type="InterPro" id="IPR047201">
    <property type="entry name" value="ERI-1_3'hExo-like"/>
</dbReference>
<dbReference type="PANTHER" id="PTHR23044:SF61">
    <property type="entry name" value="3'-5' EXORIBONUCLEASE 1-RELATED"/>
    <property type="match status" value="1"/>
</dbReference>
<dbReference type="InterPro" id="IPR013520">
    <property type="entry name" value="Ribonucl_H"/>
</dbReference>
<dbReference type="CDD" id="cd06133">
    <property type="entry name" value="ERI-1_3'hExo_like"/>
    <property type="match status" value="1"/>
</dbReference>
<keyword evidence="1" id="KW-0540">Nuclease</keyword>
<dbReference type="InterPro" id="IPR036397">
    <property type="entry name" value="RNaseH_sf"/>
</dbReference>
<dbReference type="GO" id="GO:0004527">
    <property type="term" value="F:exonuclease activity"/>
    <property type="evidence" value="ECO:0007669"/>
    <property type="project" value="UniProtKB-KW"/>
</dbReference>
<dbReference type="EMBL" id="JARRAF010000010">
    <property type="protein sequence ID" value="MDK2124430.1"/>
    <property type="molecule type" value="Genomic_DNA"/>
</dbReference>
<dbReference type="EC" id="3.1.-.-" evidence="5"/>
<reference evidence="5" key="1">
    <citation type="submission" date="2023-03" db="EMBL/GenBank/DDBJ databases">
        <title>Chitinimonas shenzhenensis gen. nov., sp. nov., a novel member of family Burkholderiaceae isolated from activated sludge collected in Shen Zhen, China.</title>
        <authorList>
            <person name="Wang X."/>
        </authorList>
    </citation>
    <scope>NUCLEOTIDE SEQUENCE</scope>
    <source>
        <strain evidence="5">DQS-5</strain>
    </source>
</reference>
<accession>A0ABT7DWI9</accession>
<sequence>MKITETQNNFLVVDFEATCCDKGSVPRNEMEIIEVGAVLVDCHTFRPIDEFQRFIRPVRHPLLTDFCKTLTTINQWDVDSAATFPAVAKELERWLAPHRPVLFCSWGDYDRKQLIQDAEFHRCSNPIGGEHCNVKQRFSDQQGFKRGLGLGMAMKAAQMRFKGTAHRGIDDARNIVRLLPHIFGGVPLGQR</sequence>
<evidence type="ECO:0000259" key="4">
    <source>
        <dbReference type="SMART" id="SM00479"/>
    </source>
</evidence>
<dbReference type="SMART" id="SM00479">
    <property type="entry name" value="EXOIII"/>
    <property type="match status" value="1"/>
</dbReference>
<dbReference type="RefSeq" id="WP_284100743.1">
    <property type="nucleotide sequence ID" value="NZ_JARRAF010000010.1"/>
</dbReference>
<name>A0ABT7DWI9_9NEIS</name>
<keyword evidence="3 5" id="KW-0269">Exonuclease</keyword>
<comment type="caution">
    <text evidence="5">The sequence shown here is derived from an EMBL/GenBank/DDBJ whole genome shotgun (WGS) entry which is preliminary data.</text>
</comment>
<dbReference type="Proteomes" id="UP001172778">
    <property type="component" value="Unassembled WGS sequence"/>
</dbReference>
<evidence type="ECO:0000313" key="6">
    <source>
        <dbReference type="Proteomes" id="UP001172778"/>
    </source>
</evidence>
<dbReference type="SUPFAM" id="SSF53098">
    <property type="entry name" value="Ribonuclease H-like"/>
    <property type="match status" value="1"/>
</dbReference>
<protein>
    <submittedName>
        <fullName evidence="5">Exonuclease domain-containing protein</fullName>
        <ecNumber evidence="5">3.1.-.-</ecNumber>
    </submittedName>
</protein>
<gene>
    <name evidence="5" type="ORF">PZA18_10240</name>
</gene>
<evidence type="ECO:0000256" key="3">
    <source>
        <dbReference type="ARBA" id="ARBA00022839"/>
    </source>
</evidence>
<dbReference type="Pfam" id="PF00929">
    <property type="entry name" value="RNase_T"/>
    <property type="match status" value="1"/>
</dbReference>
<evidence type="ECO:0000256" key="1">
    <source>
        <dbReference type="ARBA" id="ARBA00022722"/>
    </source>
</evidence>
<dbReference type="InterPro" id="IPR051274">
    <property type="entry name" value="3-5_Exoribonuclease"/>
</dbReference>
<proteinExistence type="predicted"/>
<feature type="domain" description="Exonuclease" evidence="4">
    <location>
        <begin position="9"/>
        <end position="188"/>
    </location>
</feature>